<dbReference type="AlphaFoldDB" id="A0AAV4J3K8"/>
<accession>A0AAV4J3K8</accession>
<dbReference type="Proteomes" id="UP000762676">
    <property type="component" value="Unassembled WGS sequence"/>
</dbReference>
<keyword evidence="2" id="KW-1185">Reference proteome</keyword>
<protein>
    <submittedName>
        <fullName evidence="1">Uncharacterized protein</fullName>
    </submittedName>
</protein>
<reference evidence="1 2" key="1">
    <citation type="journal article" date="2021" name="Elife">
        <title>Chloroplast acquisition without the gene transfer in kleptoplastic sea slugs, Plakobranchus ocellatus.</title>
        <authorList>
            <person name="Maeda T."/>
            <person name="Takahashi S."/>
            <person name="Yoshida T."/>
            <person name="Shimamura S."/>
            <person name="Takaki Y."/>
            <person name="Nagai Y."/>
            <person name="Toyoda A."/>
            <person name="Suzuki Y."/>
            <person name="Arimoto A."/>
            <person name="Ishii H."/>
            <person name="Satoh N."/>
            <person name="Nishiyama T."/>
            <person name="Hasebe M."/>
            <person name="Maruyama T."/>
            <person name="Minagawa J."/>
            <person name="Obokata J."/>
            <person name="Shigenobu S."/>
        </authorList>
    </citation>
    <scope>NUCLEOTIDE SEQUENCE [LARGE SCALE GENOMIC DNA]</scope>
</reference>
<name>A0AAV4J3K8_9GAST</name>
<sequence length="125" mass="14004">MRIRVASVPRLSCSPNSLVLLTAFVSFRQEKSVRPSRRLNPIQKLRGPIRASKKANRVNETGNEDANKLFLTSNKFVLGSVVNLNQISSKCFAISTCHGPIVHVCMEFQTRPPVLVFNGTWKTHN</sequence>
<gene>
    <name evidence="1" type="ORF">ElyMa_001496100</name>
</gene>
<comment type="caution">
    <text evidence="1">The sequence shown here is derived from an EMBL/GenBank/DDBJ whole genome shotgun (WGS) entry which is preliminary data.</text>
</comment>
<organism evidence="1 2">
    <name type="scientific">Elysia marginata</name>
    <dbReference type="NCBI Taxonomy" id="1093978"/>
    <lineage>
        <taxon>Eukaryota</taxon>
        <taxon>Metazoa</taxon>
        <taxon>Spiralia</taxon>
        <taxon>Lophotrochozoa</taxon>
        <taxon>Mollusca</taxon>
        <taxon>Gastropoda</taxon>
        <taxon>Heterobranchia</taxon>
        <taxon>Euthyneura</taxon>
        <taxon>Panpulmonata</taxon>
        <taxon>Sacoglossa</taxon>
        <taxon>Placobranchoidea</taxon>
        <taxon>Plakobranchidae</taxon>
        <taxon>Elysia</taxon>
    </lineage>
</organism>
<evidence type="ECO:0000313" key="1">
    <source>
        <dbReference type="EMBL" id="GFS17384.1"/>
    </source>
</evidence>
<dbReference type="EMBL" id="BMAT01002952">
    <property type="protein sequence ID" value="GFS17384.1"/>
    <property type="molecule type" value="Genomic_DNA"/>
</dbReference>
<evidence type="ECO:0000313" key="2">
    <source>
        <dbReference type="Proteomes" id="UP000762676"/>
    </source>
</evidence>
<proteinExistence type="predicted"/>